<keyword evidence="3" id="KW-1185">Reference proteome</keyword>
<sequence>MSAKQVAWNRMFSSIGMKNTSDHYNEYANHYEEDCMKLGYTEPKVATDMLKQVMSNFEDENLQVLDVAAGTGLVADNLRALNFQGKIDGIDGSAKMLEKAKEKGNYRNLVEEFILPDKPLPYDDSSYDVVICLGSLSVPHVQPEAIKEFMRVTKCGGLIIFSVATTSRSAGYEKKLAEIAKSMEGSLQWENARTVKGAIFEVNYETKDPENTKTGTSFYLYKKL</sequence>
<reference evidence="2" key="2">
    <citation type="journal article" date="2008" name="Genome Biol.">
        <title>Improved genome assembly and evidence-based global gene model set for the chordate Ciona intestinalis: new insight into intron and operon populations.</title>
        <authorList>
            <person name="Satou Y."/>
            <person name="Mineta K."/>
            <person name="Ogasawara M."/>
            <person name="Sasakura Y."/>
            <person name="Shoguchi E."/>
            <person name="Ueno K."/>
            <person name="Yamada L."/>
            <person name="Matsumoto J."/>
            <person name="Wasserscheid J."/>
            <person name="Dewar K."/>
            <person name="Wiley G.B."/>
            <person name="Macmil S.L."/>
            <person name="Roe B.A."/>
            <person name="Zeller R.W."/>
            <person name="Hastings K.E."/>
            <person name="Lemaire P."/>
            <person name="Lindquist E."/>
            <person name="Endo T."/>
            <person name="Hotta K."/>
            <person name="Inaba K."/>
        </authorList>
    </citation>
    <scope>NUCLEOTIDE SEQUENCE [LARGE SCALE GENOMIC DNA]</scope>
    <source>
        <strain evidence="2">wild type</strain>
    </source>
</reference>
<evidence type="ECO:0000313" key="3">
    <source>
        <dbReference type="Proteomes" id="UP000008144"/>
    </source>
</evidence>
<accession>A0A1W2WHT5</accession>
<name>F6RNA2_CIOIN</name>
<evidence type="ECO:0000259" key="1">
    <source>
        <dbReference type="Pfam" id="PF13649"/>
    </source>
</evidence>
<reference evidence="2" key="4">
    <citation type="submission" date="2025-09" db="UniProtKB">
        <authorList>
            <consortium name="Ensembl"/>
        </authorList>
    </citation>
    <scope>IDENTIFICATION</scope>
</reference>
<reference evidence="2" key="3">
    <citation type="submission" date="2025-08" db="UniProtKB">
        <authorList>
            <consortium name="Ensembl"/>
        </authorList>
    </citation>
    <scope>IDENTIFICATION</scope>
</reference>
<dbReference type="OMA" id="WESGGFK"/>
<dbReference type="HOGENOM" id="CLU_090201_2_0_1"/>
<dbReference type="KEGG" id="cin:100176602"/>
<dbReference type="SUPFAM" id="SSF53335">
    <property type="entry name" value="S-adenosyl-L-methionine-dependent methyltransferases"/>
    <property type="match status" value="1"/>
</dbReference>
<dbReference type="RefSeq" id="XP_002129333.1">
    <property type="nucleotide sequence ID" value="XM_002129297.3"/>
</dbReference>
<dbReference type="GeneID" id="100176602"/>
<dbReference type="GeneTree" id="ENSGT00940000167995"/>
<dbReference type="AlphaFoldDB" id="F6RNA2"/>
<dbReference type="Pfam" id="PF13649">
    <property type="entry name" value="Methyltransf_25"/>
    <property type="match status" value="1"/>
</dbReference>
<feature type="domain" description="Methyltransferase" evidence="1">
    <location>
        <begin position="64"/>
        <end position="157"/>
    </location>
</feature>
<protein>
    <submittedName>
        <fullName evidence="2">Methyltransferase-like protein 27</fullName>
    </submittedName>
</protein>
<dbReference type="Ensembl" id="ENSCINT00000009612.2">
    <property type="protein sequence ID" value="ENSCINP00000009612.2"/>
    <property type="gene ID" value="ENSCING00000004647.2"/>
</dbReference>
<accession>F6RNA2</accession>
<dbReference type="EMBL" id="EAAA01001053">
    <property type="status" value="NOT_ANNOTATED_CDS"/>
    <property type="molecule type" value="Genomic_DNA"/>
</dbReference>
<dbReference type="CDD" id="cd02440">
    <property type="entry name" value="AdoMet_MTases"/>
    <property type="match status" value="1"/>
</dbReference>
<dbReference type="Gene3D" id="3.40.50.150">
    <property type="entry name" value="Vaccinia Virus protein VP39"/>
    <property type="match status" value="1"/>
</dbReference>
<dbReference type="Proteomes" id="UP000008144">
    <property type="component" value="Chromosome 12"/>
</dbReference>
<evidence type="ECO:0000313" key="2">
    <source>
        <dbReference type="Ensembl" id="ENSCINP00000009612.2"/>
    </source>
</evidence>
<dbReference type="STRING" id="7719.ENSCINP00000009612"/>
<dbReference type="PANTHER" id="PTHR43591:SF101">
    <property type="entry name" value="METHYLTRANSFERASE-LIKE PROTEIN 27"/>
    <property type="match status" value="1"/>
</dbReference>
<gene>
    <name evidence="2" type="primary">LOC100176602</name>
</gene>
<dbReference type="OrthoDB" id="3647at2759"/>
<reference evidence="3" key="1">
    <citation type="journal article" date="2002" name="Science">
        <title>The draft genome of Ciona intestinalis: insights into chordate and vertebrate origins.</title>
        <authorList>
            <person name="Dehal P."/>
            <person name="Satou Y."/>
            <person name="Campbell R.K."/>
            <person name="Chapman J."/>
            <person name="Degnan B."/>
            <person name="De Tomaso A."/>
            <person name="Davidson B."/>
            <person name="Di Gregorio A."/>
            <person name="Gelpke M."/>
            <person name="Goodstein D.M."/>
            <person name="Harafuji N."/>
            <person name="Hastings K.E."/>
            <person name="Ho I."/>
            <person name="Hotta K."/>
            <person name="Huang W."/>
            <person name="Kawashima T."/>
            <person name="Lemaire P."/>
            <person name="Martinez D."/>
            <person name="Meinertzhagen I.A."/>
            <person name="Necula S."/>
            <person name="Nonaka M."/>
            <person name="Putnam N."/>
            <person name="Rash S."/>
            <person name="Saiga H."/>
            <person name="Satake M."/>
            <person name="Terry A."/>
            <person name="Yamada L."/>
            <person name="Wang H.G."/>
            <person name="Awazu S."/>
            <person name="Azumi K."/>
            <person name="Boore J."/>
            <person name="Branno M."/>
            <person name="Chin-Bow S."/>
            <person name="DeSantis R."/>
            <person name="Doyle S."/>
            <person name="Francino P."/>
            <person name="Keys D.N."/>
            <person name="Haga S."/>
            <person name="Hayashi H."/>
            <person name="Hino K."/>
            <person name="Imai K.S."/>
            <person name="Inaba K."/>
            <person name="Kano S."/>
            <person name="Kobayashi K."/>
            <person name="Kobayashi M."/>
            <person name="Lee B.I."/>
            <person name="Makabe K.W."/>
            <person name="Manohar C."/>
            <person name="Matassi G."/>
            <person name="Medina M."/>
            <person name="Mochizuki Y."/>
            <person name="Mount S."/>
            <person name="Morishita T."/>
            <person name="Miura S."/>
            <person name="Nakayama A."/>
            <person name="Nishizaka S."/>
            <person name="Nomoto H."/>
            <person name="Ohta F."/>
            <person name="Oishi K."/>
            <person name="Rigoutsos I."/>
            <person name="Sano M."/>
            <person name="Sasaki A."/>
            <person name="Sasakura Y."/>
            <person name="Shoguchi E."/>
            <person name="Shin-i T."/>
            <person name="Spagnuolo A."/>
            <person name="Stainier D."/>
            <person name="Suzuki M.M."/>
            <person name="Tassy O."/>
            <person name="Takatori N."/>
            <person name="Tokuoka M."/>
            <person name="Yagi K."/>
            <person name="Yoshizaki F."/>
            <person name="Wada S."/>
            <person name="Zhang C."/>
            <person name="Hyatt P.D."/>
            <person name="Larimer F."/>
            <person name="Detter C."/>
            <person name="Doggett N."/>
            <person name="Glavina T."/>
            <person name="Hawkins T."/>
            <person name="Richardson P."/>
            <person name="Lucas S."/>
            <person name="Kohara Y."/>
            <person name="Levine M."/>
            <person name="Satoh N."/>
            <person name="Rokhsar D.S."/>
        </authorList>
    </citation>
    <scope>NUCLEOTIDE SEQUENCE [LARGE SCALE GENOMIC DNA]</scope>
</reference>
<dbReference type="InParanoid" id="F6RNA2"/>
<dbReference type="InterPro" id="IPR041698">
    <property type="entry name" value="Methyltransf_25"/>
</dbReference>
<proteinExistence type="predicted"/>
<dbReference type="InterPro" id="IPR029063">
    <property type="entry name" value="SAM-dependent_MTases_sf"/>
</dbReference>
<dbReference type="PANTHER" id="PTHR43591">
    <property type="entry name" value="METHYLTRANSFERASE"/>
    <property type="match status" value="1"/>
</dbReference>
<organism evidence="2 3">
    <name type="scientific">Ciona intestinalis</name>
    <name type="common">Transparent sea squirt</name>
    <name type="synonym">Ascidia intestinalis</name>
    <dbReference type="NCBI Taxonomy" id="7719"/>
    <lineage>
        <taxon>Eukaryota</taxon>
        <taxon>Metazoa</taxon>
        <taxon>Chordata</taxon>
        <taxon>Tunicata</taxon>
        <taxon>Ascidiacea</taxon>
        <taxon>Phlebobranchia</taxon>
        <taxon>Cionidae</taxon>
        <taxon>Ciona</taxon>
    </lineage>
</organism>